<comment type="caution">
    <text evidence="1">The sequence shown here is derived from an EMBL/GenBank/DDBJ whole genome shotgun (WGS) entry which is preliminary data.</text>
</comment>
<evidence type="ECO:0008006" key="3">
    <source>
        <dbReference type="Google" id="ProtNLM"/>
    </source>
</evidence>
<dbReference type="GO" id="GO:0009306">
    <property type="term" value="P:protein secretion"/>
    <property type="evidence" value="ECO:0007669"/>
    <property type="project" value="InterPro"/>
</dbReference>
<dbReference type="EMBL" id="SDWV01000009">
    <property type="protein sequence ID" value="RYC11139.1"/>
    <property type="molecule type" value="Genomic_DNA"/>
</dbReference>
<sequence length="104" mass="10594">MTLDVSLSAMRSHAGKVDTLKGQADKAVQAADSVSFRPDTFGKIGAALVYPLIAPLEVAGVGATRAASGSLAATATGMRAAADLFQLVDETVAELNEAFQKALS</sequence>
<dbReference type="InterPro" id="IPR022536">
    <property type="entry name" value="EspC"/>
</dbReference>
<dbReference type="AlphaFoldDB" id="A0A4Q2T357"/>
<protein>
    <recommendedName>
        <fullName evidence="3">ESX-1 secretion-associated protein</fullName>
    </recommendedName>
</protein>
<evidence type="ECO:0000313" key="1">
    <source>
        <dbReference type="EMBL" id="RYC11139.1"/>
    </source>
</evidence>
<dbReference type="OrthoDB" id="5191208at2"/>
<dbReference type="Proteomes" id="UP000291101">
    <property type="component" value="Unassembled WGS sequence"/>
</dbReference>
<keyword evidence="2" id="KW-1185">Reference proteome</keyword>
<dbReference type="Pfam" id="PF10824">
    <property type="entry name" value="T7SS_ESX_EspC"/>
    <property type="match status" value="1"/>
</dbReference>
<dbReference type="RefSeq" id="WP_129426930.1">
    <property type="nucleotide sequence ID" value="NZ_SDWV01000009.1"/>
</dbReference>
<accession>A0A4Q2T357</accession>
<reference evidence="1 2" key="1">
    <citation type="submission" date="2019-01" db="EMBL/GenBank/DDBJ databases">
        <title>Novel species of Nocardioides.</title>
        <authorList>
            <person name="Liu Q."/>
            <person name="X Y.-H."/>
        </authorList>
    </citation>
    <scope>NUCLEOTIDE SEQUENCE [LARGE SCALE GENOMIC DNA]</scope>
    <source>
        <strain evidence="1 2">HLT2-9</strain>
    </source>
</reference>
<organism evidence="1 2">
    <name type="scientific">Nocardioides zhouii</name>
    <dbReference type="NCBI Taxonomy" id="1168729"/>
    <lineage>
        <taxon>Bacteria</taxon>
        <taxon>Bacillati</taxon>
        <taxon>Actinomycetota</taxon>
        <taxon>Actinomycetes</taxon>
        <taxon>Propionibacteriales</taxon>
        <taxon>Nocardioidaceae</taxon>
        <taxon>Nocardioides</taxon>
    </lineage>
</organism>
<gene>
    <name evidence="1" type="ORF">EUA94_11080</name>
</gene>
<name>A0A4Q2T357_9ACTN</name>
<evidence type="ECO:0000313" key="2">
    <source>
        <dbReference type="Proteomes" id="UP000291101"/>
    </source>
</evidence>
<proteinExistence type="predicted"/>